<keyword evidence="8" id="KW-1185">Reference proteome</keyword>
<feature type="region of interest" description="Disordered" evidence="6">
    <location>
        <begin position="223"/>
        <end position="257"/>
    </location>
</feature>
<dbReference type="Proteomes" id="UP001333110">
    <property type="component" value="Unassembled WGS sequence"/>
</dbReference>
<feature type="compositionally biased region" description="Acidic residues" evidence="6">
    <location>
        <begin position="131"/>
        <end position="141"/>
    </location>
</feature>
<keyword evidence="4" id="KW-0838">Vasoactive</keyword>
<dbReference type="GO" id="GO:0007218">
    <property type="term" value="P:neuropeptide signaling pathway"/>
    <property type="evidence" value="ECO:0007669"/>
    <property type="project" value="TreeGrafter"/>
</dbReference>
<evidence type="ECO:0000313" key="7">
    <source>
        <dbReference type="EMBL" id="KAK4809898.1"/>
    </source>
</evidence>
<dbReference type="InterPro" id="IPR050787">
    <property type="entry name" value="Natriuretic_peptide"/>
</dbReference>
<comment type="caution">
    <text evidence="7">The sequence shown here is derived from an EMBL/GenBank/DDBJ whole genome shotgun (WGS) entry which is preliminary data.</text>
</comment>
<accession>A0AAN7RWA0</accession>
<evidence type="ECO:0000256" key="2">
    <source>
        <dbReference type="ARBA" id="ARBA00022525"/>
    </source>
</evidence>
<feature type="region of interest" description="Disordered" evidence="6">
    <location>
        <begin position="131"/>
        <end position="181"/>
    </location>
</feature>
<protein>
    <submittedName>
        <fullName evidence="7">Uncharacterized protein</fullName>
    </submittedName>
</protein>
<dbReference type="GO" id="GO:0097746">
    <property type="term" value="P:blood vessel diameter maintenance"/>
    <property type="evidence" value="ECO:0007669"/>
    <property type="project" value="UniProtKB-KW"/>
</dbReference>
<evidence type="ECO:0000313" key="8">
    <source>
        <dbReference type="Proteomes" id="UP001333110"/>
    </source>
</evidence>
<organism evidence="7 8">
    <name type="scientific">Mycteria americana</name>
    <name type="common">Wood stork</name>
    <dbReference type="NCBI Taxonomy" id="33587"/>
    <lineage>
        <taxon>Eukaryota</taxon>
        <taxon>Metazoa</taxon>
        <taxon>Chordata</taxon>
        <taxon>Craniata</taxon>
        <taxon>Vertebrata</taxon>
        <taxon>Euteleostomi</taxon>
        <taxon>Archelosauria</taxon>
        <taxon>Archosauria</taxon>
        <taxon>Dinosauria</taxon>
        <taxon>Saurischia</taxon>
        <taxon>Theropoda</taxon>
        <taxon>Coelurosauria</taxon>
        <taxon>Aves</taxon>
        <taxon>Neognathae</taxon>
        <taxon>Neoaves</taxon>
        <taxon>Aequornithes</taxon>
        <taxon>Ciconiiformes</taxon>
        <taxon>Ciconiidae</taxon>
        <taxon>Mycteria</taxon>
    </lineage>
</organism>
<comment type="subcellular location">
    <subcellularLocation>
        <location evidence="1">Secreted</location>
    </subcellularLocation>
</comment>
<evidence type="ECO:0000256" key="4">
    <source>
        <dbReference type="ARBA" id="ARBA00022858"/>
    </source>
</evidence>
<gene>
    <name evidence="7" type="ORF">QYF61_023385</name>
</gene>
<dbReference type="GO" id="GO:0007168">
    <property type="term" value="P:receptor guanylyl cyclase signaling pathway"/>
    <property type="evidence" value="ECO:0007669"/>
    <property type="project" value="TreeGrafter"/>
</dbReference>
<dbReference type="GO" id="GO:0006182">
    <property type="term" value="P:cGMP biosynthetic process"/>
    <property type="evidence" value="ECO:0007669"/>
    <property type="project" value="TreeGrafter"/>
</dbReference>
<dbReference type="GO" id="GO:0005737">
    <property type="term" value="C:cytoplasm"/>
    <property type="evidence" value="ECO:0007669"/>
    <property type="project" value="TreeGrafter"/>
</dbReference>
<dbReference type="InterPro" id="IPR000663">
    <property type="entry name" value="Natr_peptide"/>
</dbReference>
<proteinExistence type="predicted"/>
<sequence length="450" mass="50395">MWSGSQDVVLAQVAKKANGILACISNSVASRSRAVIVPLHSALVRPHLECCVQFWAPHSQRDIEGLERVQRRATKLGKGLEHKADGERLRDLGLFSLEKRRLRGDLIALYNCLKGGCREDLLEALGQLREEEGEPGLEDEPVAGAEDGGSEWDLPGAESGPPAAPLPAPSPPQPAEGQSQWRSLLSSYRRRHFSGCFGTRMERIGAQTGLGCNQYKARRFLEEREKLKPRPAPKRFPSLQAGVQQPDSQARPGASAGVGTMDTKGSFSCGFLLLLLIQLQASRANPIYSLSPAKELASMEALLERLEDKFAMIEALESNPDLQERKTQEDIPPELIDDSDDQKAEPRLAPSTPLSYRDPFLKRLRGLQMPRMMRDSGCFGRRIDRIGTHYSSTLESSFRAQEHLEHLSYEDRLRELRLFSLEKRRLRGDLIAAFQYLKGAYRKDRDKDKE</sequence>
<dbReference type="GO" id="GO:0051427">
    <property type="term" value="F:hormone receptor binding"/>
    <property type="evidence" value="ECO:0007669"/>
    <property type="project" value="TreeGrafter"/>
</dbReference>
<dbReference type="GO" id="GO:0019934">
    <property type="term" value="P:cGMP-mediated signaling"/>
    <property type="evidence" value="ECO:0007669"/>
    <property type="project" value="TreeGrafter"/>
</dbReference>
<dbReference type="AlphaFoldDB" id="A0AAN7RWA0"/>
<feature type="compositionally biased region" description="Acidic residues" evidence="6">
    <location>
        <begin position="331"/>
        <end position="340"/>
    </location>
</feature>
<evidence type="ECO:0000256" key="6">
    <source>
        <dbReference type="SAM" id="MobiDB-lite"/>
    </source>
</evidence>
<dbReference type="EMBL" id="JAUNZN010000020">
    <property type="protein sequence ID" value="KAK4809898.1"/>
    <property type="molecule type" value="Genomic_DNA"/>
</dbReference>
<evidence type="ECO:0000256" key="5">
    <source>
        <dbReference type="ARBA" id="ARBA00023157"/>
    </source>
</evidence>
<dbReference type="GO" id="GO:0005615">
    <property type="term" value="C:extracellular space"/>
    <property type="evidence" value="ECO:0007669"/>
    <property type="project" value="TreeGrafter"/>
</dbReference>
<dbReference type="PANTHER" id="PTHR14066:SF10">
    <property type="entry name" value="NATRIURETIC PEPTIDES B"/>
    <property type="match status" value="1"/>
</dbReference>
<dbReference type="PANTHER" id="PTHR14066">
    <property type="entry name" value="ATRIAL NATRIURETIC FACTOR PRECURSOR"/>
    <property type="match status" value="1"/>
</dbReference>
<keyword evidence="3" id="KW-0732">Signal</keyword>
<dbReference type="GO" id="GO:0005179">
    <property type="term" value="F:hormone activity"/>
    <property type="evidence" value="ECO:0007669"/>
    <property type="project" value="InterPro"/>
</dbReference>
<dbReference type="SMART" id="SM00183">
    <property type="entry name" value="NAT_PEP"/>
    <property type="match status" value="2"/>
</dbReference>
<reference evidence="7 8" key="1">
    <citation type="journal article" date="2023" name="J. Hered.">
        <title>Chromosome-level genome of the wood stork (Mycteria americana) provides insight into avian chromosome evolution.</title>
        <authorList>
            <person name="Flamio R. Jr."/>
            <person name="Ramstad K.M."/>
        </authorList>
    </citation>
    <scope>NUCLEOTIDE SEQUENCE [LARGE SCALE GENOMIC DNA]</scope>
    <source>
        <strain evidence="7">JAX WOST 10</strain>
    </source>
</reference>
<keyword evidence="2" id="KW-0964">Secreted</keyword>
<name>A0AAN7RWA0_MYCAM</name>
<evidence type="ECO:0000256" key="1">
    <source>
        <dbReference type="ARBA" id="ARBA00004613"/>
    </source>
</evidence>
<evidence type="ECO:0000256" key="3">
    <source>
        <dbReference type="ARBA" id="ARBA00022729"/>
    </source>
</evidence>
<dbReference type="GO" id="GO:0003085">
    <property type="term" value="P:negative regulation of systemic arterial blood pressure"/>
    <property type="evidence" value="ECO:0007669"/>
    <property type="project" value="TreeGrafter"/>
</dbReference>
<feature type="compositionally biased region" description="Pro residues" evidence="6">
    <location>
        <begin position="162"/>
        <end position="174"/>
    </location>
</feature>
<feature type="region of interest" description="Disordered" evidence="6">
    <location>
        <begin position="317"/>
        <end position="351"/>
    </location>
</feature>
<keyword evidence="5" id="KW-1015">Disulfide bond</keyword>
<dbReference type="Pfam" id="PF00212">
    <property type="entry name" value="ANP"/>
    <property type="match status" value="2"/>
</dbReference>